<dbReference type="EMBL" id="CP045226">
    <property type="protein sequence ID" value="QFS44963.1"/>
    <property type="molecule type" value="Genomic_DNA"/>
</dbReference>
<protein>
    <submittedName>
        <fullName evidence="1">Uncharacterized protein</fullName>
    </submittedName>
</protein>
<reference evidence="1 2" key="1">
    <citation type="submission" date="2019-10" db="EMBL/GenBank/DDBJ databases">
        <title>Genomic and transcriptomic insights into the perfect genentic adaptation of a filamentous nitrogen-fixing cyanobacterium to rice fields.</title>
        <authorList>
            <person name="Chen Z."/>
        </authorList>
    </citation>
    <scope>NUCLEOTIDE SEQUENCE [LARGE SCALE GENOMIC DNA]</scope>
    <source>
        <strain evidence="1">CCNUC1</strain>
    </source>
</reference>
<dbReference type="RefSeq" id="WP_194198754.1">
    <property type="nucleotide sequence ID" value="NZ_CP045226.1"/>
</dbReference>
<evidence type="ECO:0000313" key="1">
    <source>
        <dbReference type="EMBL" id="QFS44963.1"/>
    </source>
</evidence>
<name>A0A5P8VX07_9NOSO</name>
<keyword evidence="2" id="KW-1185">Reference proteome</keyword>
<organism evidence="1 2">
    <name type="scientific">Nostoc sphaeroides CCNUC1</name>
    <dbReference type="NCBI Taxonomy" id="2653204"/>
    <lineage>
        <taxon>Bacteria</taxon>
        <taxon>Bacillati</taxon>
        <taxon>Cyanobacteriota</taxon>
        <taxon>Cyanophyceae</taxon>
        <taxon>Nostocales</taxon>
        <taxon>Nostocaceae</taxon>
        <taxon>Nostoc</taxon>
    </lineage>
</organism>
<accession>A0A5P8VX07</accession>
<evidence type="ECO:0000313" key="2">
    <source>
        <dbReference type="Proteomes" id="UP000326678"/>
    </source>
</evidence>
<dbReference type="Proteomes" id="UP000326678">
    <property type="component" value="Chromosome Gxm1"/>
</dbReference>
<dbReference type="AlphaFoldDB" id="A0A5P8VX07"/>
<sequence>MQSLNSRLKKGATGVIQFQGGDRRNGKIRMVTVRRNCNSNNFVPIVSTYRASGCF</sequence>
<proteinExistence type="predicted"/>
<dbReference type="KEGG" id="nsh:GXM_02438"/>
<gene>
    <name evidence="1" type="ORF">GXM_02438</name>
</gene>